<keyword evidence="3" id="KW-0808">Transferase</keyword>
<dbReference type="EMBL" id="CAIF01000034">
    <property type="protein sequence ID" value="CCH42074.1"/>
    <property type="molecule type" value="Genomic_DNA"/>
</dbReference>
<dbReference type="Pfam" id="PF04564">
    <property type="entry name" value="U-box"/>
    <property type="match status" value="1"/>
</dbReference>
<dbReference type="GO" id="GO:0061630">
    <property type="term" value="F:ubiquitin protein ligase activity"/>
    <property type="evidence" value="ECO:0007669"/>
    <property type="project" value="UniProtKB-EC"/>
</dbReference>
<name>K0KKS9_WICCF</name>
<evidence type="ECO:0000256" key="2">
    <source>
        <dbReference type="ARBA" id="ARBA00012483"/>
    </source>
</evidence>
<evidence type="ECO:0000313" key="8">
    <source>
        <dbReference type="EMBL" id="CCH42074.1"/>
    </source>
</evidence>
<dbReference type="SUPFAM" id="SSF57850">
    <property type="entry name" value="RING/U-box"/>
    <property type="match status" value="1"/>
</dbReference>
<dbReference type="PANTHER" id="PTHR46803">
    <property type="entry name" value="E3 UBIQUITIN-PROTEIN LIGASE CHIP"/>
    <property type="match status" value="1"/>
</dbReference>
<dbReference type="InterPro" id="IPR011990">
    <property type="entry name" value="TPR-like_helical_dom_sf"/>
</dbReference>
<dbReference type="STRING" id="1206466.K0KKS9"/>
<dbReference type="Gene3D" id="1.25.40.10">
    <property type="entry name" value="Tetratricopeptide repeat domain"/>
    <property type="match status" value="1"/>
</dbReference>
<dbReference type="eggNOG" id="KOG4642">
    <property type="taxonomic scope" value="Eukaryota"/>
</dbReference>
<reference evidence="8 9" key="1">
    <citation type="journal article" date="2012" name="Eukaryot. Cell">
        <title>Draft genome sequence of Wickerhamomyces ciferrii NRRL Y-1031 F-60-10.</title>
        <authorList>
            <person name="Schneider J."/>
            <person name="Andrea H."/>
            <person name="Blom J."/>
            <person name="Jaenicke S."/>
            <person name="Ruckert C."/>
            <person name="Schorsch C."/>
            <person name="Szczepanowski R."/>
            <person name="Farwick M."/>
            <person name="Goesmann A."/>
            <person name="Puhler A."/>
            <person name="Schaffer S."/>
            <person name="Tauch A."/>
            <person name="Kohler T."/>
            <person name="Brinkrolf K."/>
        </authorList>
    </citation>
    <scope>NUCLEOTIDE SEQUENCE [LARGE SCALE GENOMIC DNA]</scope>
    <source>
        <strain evidence="9">ATCC 14091 / BCRC 22168 / CBS 111 / JCM 3599 / NBRC 0793 / NRRL Y-1031 F-60-10</strain>
    </source>
</reference>
<keyword evidence="4" id="KW-0677">Repeat</keyword>
<gene>
    <name evidence="8" type="ORF">BN7_1613</name>
</gene>
<dbReference type="InterPro" id="IPR013083">
    <property type="entry name" value="Znf_RING/FYVE/PHD"/>
</dbReference>
<dbReference type="GO" id="GO:0006515">
    <property type="term" value="P:protein quality control for misfolded or incompletely synthesized proteins"/>
    <property type="evidence" value="ECO:0007669"/>
    <property type="project" value="TreeGrafter"/>
</dbReference>
<feature type="repeat" description="TPR" evidence="6">
    <location>
        <begin position="47"/>
        <end position="80"/>
    </location>
</feature>
<sequence length="259" mass="30230">MSTINNKAAEKFKTRALARIKSSKNEQQYDLIAKDASKAIELVPDNSKAFFYLGIALTKLDQPDSALKNLNKAYELALQTNNKSAQQICEQILETRKELAKKEKNEKISRTNPLYEKTYRLIQEFYWSKINYLRSRFNYKPFYEDDTDFQNEYKNLKNQYTKDLDDLRHVFESSLSKDRSTKNQIEAPEYILDPISFNIFHDPVITPSGNTFEKAWIIEHLKSNPTDPLTREPLNESQLIPNLAVKKMVDAYINENKAI</sequence>
<dbReference type="SUPFAM" id="SSF48452">
    <property type="entry name" value="TPR-like"/>
    <property type="match status" value="1"/>
</dbReference>
<keyword evidence="8" id="KW-0436">Ligase</keyword>
<proteinExistence type="predicted"/>
<dbReference type="Proteomes" id="UP000009328">
    <property type="component" value="Unassembled WGS sequence"/>
</dbReference>
<evidence type="ECO:0000313" key="9">
    <source>
        <dbReference type="Proteomes" id="UP000009328"/>
    </source>
</evidence>
<dbReference type="PROSITE" id="PS51698">
    <property type="entry name" value="U_BOX"/>
    <property type="match status" value="1"/>
</dbReference>
<dbReference type="GO" id="GO:0016874">
    <property type="term" value="F:ligase activity"/>
    <property type="evidence" value="ECO:0007669"/>
    <property type="project" value="UniProtKB-KW"/>
</dbReference>
<accession>K0KKS9</accession>
<dbReference type="InParanoid" id="K0KKS9"/>
<dbReference type="SMART" id="SM00504">
    <property type="entry name" value="Ubox"/>
    <property type="match status" value="1"/>
</dbReference>
<dbReference type="GO" id="GO:0071218">
    <property type="term" value="P:cellular response to misfolded protein"/>
    <property type="evidence" value="ECO:0007669"/>
    <property type="project" value="TreeGrafter"/>
</dbReference>
<keyword evidence="9" id="KW-1185">Reference proteome</keyword>
<dbReference type="Pfam" id="PF13431">
    <property type="entry name" value="TPR_17"/>
    <property type="match status" value="1"/>
</dbReference>
<organism evidence="8 9">
    <name type="scientific">Wickerhamomyces ciferrii (strain ATCC 14091 / BCRC 22168 / CBS 111 / JCM 3599 / NBRC 0793 / NRRL Y-1031 F-60-10)</name>
    <name type="common">Yeast</name>
    <name type="synonym">Pichia ciferrii</name>
    <dbReference type="NCBI Taxonomy" id="1206466"/>
    <lineage>
        <taxon>Eukaryota</taxon>
        <taxon>Fungi</taxon>
        <taxon>Dikarya</taxon>
        <taxon>Ascomycota</taxon>
        <taxon>Saccharomycotina</taxon>
        <taxon>Saccharomycetes</taxon>
        <taxon>Phaffomycetales</taxon>
        <taxon>Wickerhamomycetaceae</taxon>
        <taxon>Wickerhamomyces</taxon>
    </lineage>
</organism>
<evidence type="ECO:0000256" key="5">
    <source>
        <dbReference type="ARBA" id="ARBA00022786"/>
    </source>
</evidence>
<dbReference type="HOGENOM" id="CLU_056455_1_0_1"/>
<dbReference type="PANTHER" id="PTHR46803:SF2">
    <property type="entry name" value="E3 UBIQUITIN-PROTEIN LIGASE CHIP"/>
    <property type="match status" value="1"/>
</dbReference>
<evidence type="ECO:0000256" key="1">
    <source>
        <dbReference type="ARBA" id="ARBA00000900"/>
    </source>
</evidence>
<evidence type="ECO:0000256" key="4">
    <source>
        <dbReference type="ARBA" id="ARBA00022737"/>
    </source>
</evidence>
<protein>
    <recommendedName>
        <fullName evidence="2">RING-type E3 ubiquitin transferase</fullName>
        <ecNumber evidence="2">2.3.2.27</ecNumber>
    </recommendedName>
</protein>
<dbReference type="Gene3D" id="3.30.40.10">
    <property type="entry name" value="Zinc/RING finger domain, C3HC4 (zinc finger)"/>
    <property type="match status" value="1"/>
</dbReference>
<dbReference type="AlphaFoldDB" id="K0KKS9"/>
<dbReference type="GO" id="GO:0045862">
    <property type="term" value="P:positive regulation of proteolysis"/>
    <property type="evidence" value="ECO:0007669"/>
    <property type="project" value="TreeGrafter"/>
</dbReference>
<dbReference type="PROSITE" id="PS50005">
    <property type="entry name" value="TPR"/>
    <property type="match status" value="1"/>
</dbReference>
<dbReference type="InterPro" id="IPR019734">
    <property type="entry name" value="TPR_rpt"/>
</dbReference>
<dbReference type="GO" id="GO:0043161">
    <property type="term" value="P:proteasome-mediated ubiquitin-dependent protein catabolic process"/>
    <property type="evidence" value="ECO:0007669"/>
    <property type="project" value="TreeGrafter"/>
</dbReference>
<keyword evidence="6" id="KW-0802">TPR repeat</keyword>
<dbReference type="GO" id="GO:0000209">
    <property type="term" value="P:protein polyubiquitination"/>
    <property type="evidence" value="ECO:0007669"/>
    <property type="project" value="TreeGrafter"/>
</dbReference>
<evidence type="ECO:0000259" key="7">
    <source>
        <dbReference type="PROSITE" id="PS51698"/>
    </source>
</evidence>
<dbReference type="EC" id="2.3.2.27" evidence="2"/>
<comment type="catalytic activity">
    <reaction evidence="1">
        <text>S-ubiquitinyl-[E2 ubiquitin-conjugating enzyme]-L-cysteine + [acceptor protein]-L-lysine = [E2 ubiquitin-conjugating enzyme]-L-cysteine + N(6)-ubiquitinyl-[acceptor protein]-L-lysine.</text>
        <dbReference type="EC" id="2.3.2.27"/>
    </reaction>
</comment>
<dbReference type="GO" id="GO:0005737">
    <property type="term" value="C:cytoplasm"/>
    <property type="evidence" value="ECO:0007669"/>
    <property type="project" value="TreeGrafter"/>
</dbReference>
<dbReference type="GO" id="GO:0051087">
    <property type="term" value="F:protein-folding chaperone binding"/>
    <property type="evidence" value="ECO:0007669"/>
    <property type="project" value="TreeGrafter"/>
</dbReference>
<comment type="caution">
    <text evidence="8">The sequence shown here is derived from an EMBL/GenBank/DDBJ whole genome shotgun (WGS) entry which is preliminary data.</text>
</comment>
<evidence type="ECO:0000256" key="3">
    <source>
        <dbReference type="ARBA" id="ARBA00022679"/>
    </source>
</evidence>
<keyword evidence="5" id="KW-0833">Ubl conjugation pathway</keyword>
<evidence type="ECO:0000256" key="6">
    <source>
        <dbReference type="PROSITE-ProRule" id="PRU00339"/>
    </source>
</evidence>
<feature type="domain" description="U-box" evidence="7">
    <location>
        <begin position="186"/>
        <end position="259"/>
    </location>
</feature>
<dbReference type="InterPro" id="IPR003613">
    <property type="entry name" value="Ubox_domain"/>
</dbReference>